<evidence type="ECO:0000256" key="3">
    <source>
        <dbReference type="ARBA" id="ARBA00011881"/>
    </source>
</evidence>
<dbReference type="Gene3D" id="3.90.226.10">
    <property type="entry name" value="2-enoyl-CoA Hydratase, Chain A, domain 1"/>
    <property type="match status" value="1"/>
</dbReference>
<evidence type="ECO:0000256" key="5">
    <source>
        <dbReference type="ARBA" id="ARBA00050624"/>
    </source>
</evidence>
<organism evidence="8 9">
    <name type="scientific">Desulfosporosinus orientis (strain ATCC 19365 / DSM 765 / NCIMB 8382 / VKM B-1628 / Singapore I)</name>
    <name type="common">Desulfotomaculum orientis</name>
    <dbReference type="NCBI Taxonomy" id="768706"/>
    <lineage>
        <taxon>Bacteria</taxon>
        <taxon>Bacillati</taxon>
        <taxon>Bacillota</taxon>
        <taxon>Clostridia</taxon>
        <taxon>Eubacteriales</taxon>
        <taxon>Desulfitobacteriaceae</taxon>
        <taxon>Desulfosporosinus</taxon>
    </lineage>
</organism>
<dbReference type="HOGENOM" id="CLU_009834_7_6_9"/>
<evidence type="ECO:0000256" key="7">
    <source>
        <dbReference type="RuleBase" id="RU003707"/>
    </source>
</evidence>
<comment type="pathway">
    <text evidence="1">Lipid metabolism; butanoate metabolism.</text>
</comment>
<reference evidence="8 9" key="2">
    <citation type="journal article" date="2012" name="J. Bacteriol.">
        <title>Complete genome sequences of Desulfosporosinus orientis DSM765T, Desulfosporosinus youngiae DSM17734T, Desulfosporosinus meridiei DSM13257T, and Desulfosporosinus acidiphilus DSM22704T.</title>
        <authorList>
            <person name="Pester M."/>
            <person name="Brambilla E."/>
            <person name="Alazard D."/>
            <person name="Rattei T."/>
            <person name="Weinmaier T."/>
            <person name="Han J."/>
            <person name="Lucas S."/>
            <person name="Lapidus A."/>
            <person name="Cheng J.F."/>
            <person name="Goodwin L."/>
            <person name="Pitluck S."/>
            <person name="Peters L."/>
            <person name="Ovchinnikova G."/>
            <person name="Teshima H."/>
            <person name="Detter J.C."/>
            <person name="Han C.S."/>
            <person name="Tapia R."/>
            <person name="Land M.L."/>
            <person name="Hauser L."/>
            <person name="Kyrpides N.C."/>
            <person name="Ivanova N.N."/>
            <person name="Pagani I."/>
            <person name="Huntmann M."/>
            <person name="Wei C.L."/>
            <person name="Davenport K.W."/>
            <person name="Daligault H."/>
            <person name="Chain P.S."/>
            <person name="Chen A."/>
            <person name="Mavromatis K."/>
            <person name="Markowitz V."/>
            <person name="Szeto E."/>
            <person name="Mikhailova N."/>
            <person name="Pati A."/>
            <person name="Wagner M."/>
            <person name="Woyke T."/>
            <person name="Ollivier B."/>
            <person name="Klenk H.P."/>
            <person name="Spring S."/>
            <person name="Loy A."/>
        </authorList>
    </citation>
    <scope>NUCLEOTIDE SEQUENCE [LARGE SCALE GENOMIC DNA]</scope>
    <source>
        <strain evidence="9">ATCC 19365 / DSM 765 / NCIMB 8382 / VKM B-1628</strain>
    </source>
</reference>
<dbReference type="STRING" id="768706.Desor_3064"/>
<evidence type="ECO:0000313" key="9">
    <source>
        <dbReference type="Proteomes" id="UP000006346"/>
    </source>
</evidence>
<comment type="subunit">
    <text evidence="3">Homotetramer.</text>
</comment>
<keyword evidence="4" id="KW-0456">Lyase</keyword>
<evidence type="ECO:0000256" key="6">
    <source>
        <dbReference type="ARBA" id="ARBA00067035"/>
    </source>
</evidence>
<dbReference type="InterPro" id="IPR018376">
    <property type="entry name" value="Enoyl-CoA_hyd/isom_CS"/>
</dbReference>
<dbReference type="GO" id="GO:0006635">
    <property type="term" value="P:fatty acid beta-oxidation"/>
    <property type="evidence" value="ECO:0007669"/>
    <property type="project" value="TreeGrafter"/>
</dbReference>
<dbReference type="Gene3D" id="1.10.12.10">
    <property type="entry name" value="Lyase 2-enoyl-coa Hydratase, Chain A, domain 2"/>
    <property type="match status" value="1"/>
</dbReference>
<dbReference type="FunFam" id="3.90.226.10:FF:000009">
    <property type="entry name" value="Carnitinyl-CoA dehydratase"/>
    <property type="match status" value="1"/>
</dbReference>
<comment type="catalytic activity">
    <reaction evidence="5">
        <text>a short-chain (3S)-3-hydroxyacyl-CoA = a short-chain (2E)-enoyl-CoA + H2O</text>
        <dbReference type="Rhea" id="RHEA:52664"/>
        <dbReference type="ChEBI" id="CHEBI:15377"/>
        <dbReference type="ChEBI" id="CHEBI:87488"/>
        <dbReference type="ChEBI" id="CHEBI:136760"/>
        <dbReference type="EC" id="4.2.1.150"/>
    </reaction>
</comment>
<dbReference type="GO" id="GO:0018812">
    <property type="term" value="F:3-hydroxyacyl-CoA dehydratase activity"/>
    <property type="evidence" value="ECO:0007669"/>
    <property type="project" value="UniProtKB-EC"/>
</dbReference>
<dbReference type="PANTHER" id="PTHR11941">
    <property type="entry name" value="ENOYL-COA HYDRATASE-RELATED"/>
    <property type="match status" value="1"/>
</dbReference>
<evidence type="ECO:0000256" key="4">
    <source>
        <dbReference type="ARBA" id="ARBA00023239"/>
    </source>
</evidence>
<dbReference type="OrthoDB" id="9775794at2"/>
<proteinExistence type="inferred from homology"/>
<evidence type="ECO:0000313" key="8">
    <source>
        <dbReference type="EMBL" id="AET68584.1"/>
    </source>
</evidence>
<reference evidence="9" key="1">
    <citation type="submission" date="2011-11" db="EMBL/GenBank/DDBJ databases">
        <title>Complete sequence of Desulfosporosinus orientis DSM 765.</title>
        <authorList>
            <person name="Lucas S."/>
            <person name="Han J."/>
            <person name="Lapidus A."/>
            <person name="Cheng J.-F."/>
            <person name="Goodwin L."/>
            <person name="Pitluck S."/>
            <person name="Peters L."/>
            <person name="Ovchinnikova G."/>
            <person name="Teshima H."/>
            <person name="Detter J.C."/>
            <person name="Han C."/>
            <person name="Tapia R."/>
            <person name="Land M."/>
            <person name="Hauser L."/>
            <person name="Kyrpides N."/>
            <person name="Ivanova N."/>
            <person name="Pagani I."/>
            <person name="Pester M."/>
            <person name="Spring S."/>
            <person name="Ollivier B."/>
            <person name="Rattei T."/>
            <person name="Klenk H.-P."/>
            <person name="Wagner M."/>
            <person name="Loy A."/>
            <person name="Woyke T."/>
        </authorList>
    </citation>
    <scope>NUCLEOTIDE SEQUENCE [LARGE SCALE GENOMIC DNA]</scope>
    <source>
        <strain evidence="9">ATCC 19365 / DSM 765 / NCIMB 8382 / VKM B-1628</strain>
    </source>
</reference>
<gene>
    <name evidence="8" type="ordered locus">Desor_3064</name>
</gene>
<dbReference type="AlphaFoldDB" id="G7WID6"/>
<evidence type="ECO:0000256" key="1">
    <source>
        <dbReference type="ARBA" id="ARBA00005086"/>
    </source>
</evidence>
<evidence type="ECO:0000256" key="2">
    <source>
        <dbReference type="ARBA" id="ARBA00005254"/>
    </source>
</evidence>
<dbReference type="SUPFAM" id="SSF52096">
    <property type="entry name" value="ClpP/crotonase"/>
    <property type="match status" value="1"/>
</dbReference>
<dbReference type="InterPro" id="IPR001753">
    <property type="entry name" value="Enoyl-CoA_hydra/iso"/>
</dbReference>
<accession>G7WID6</accession>
<dbReference type="PANTHER" id="PTHR11941:SF54">
    <property type="entry name" value="ENOYL-COA HYDRATASE, MITOCHONDRIAL"/>
    <property type="match status" value="1"/>
</dbReference>
<comment type="similarity">
    <text evidence="2 7">Belongs to the enoyl-CoA hydratase/isomerase family.</text>
</comment>
<protein>
    <recommendedName>
        <fullName evidence="6">short-chain-enoyl-CoA hydratase</fullName>
        <ecNumber evidence="6">4.2.1.150</ecNumber>
    </recommendedName>
</protein>
<dbReference type="EMBL" id="CP003108">
    <property type="protein sequence ID" value="AET68584.1"/>
    <property type="molecule type" value="Genomic_DNA"/>
</dbReference>
<dbReference type="RefSeq" id="WP_014185392.1">
    <property type="nucleotide sequence ID" value="NC_016584.1"/>
</dbReference>
<dbReference type="PATRIC" id="fig|768706.3.peg.3081"/>
<dbReference type="FunFam" id="1.10.12.10:FF:000001">
    <property type="entry name" value="Probable enoyl-CoA hydratase, mitochondrial"/>
    <property type="match status" value="1"/>
</dbReference>
<name>G7WID6_DESOD</name>
<keyword evidence="9" id="KW-1185">Reference proteome</keyword>
<dbReference type="InterPro" id="IPR014748">
    <property type="entry name" value="Enoyl-CoA_hydra_C"/>
</dbReference>
<sequence>MEFKNLIYTQEDGLGIITLNRPKALNALCDELTGELGELISVLQNDTDLRVIILTGGNIAFAAGADIVEMMDKDSIGAYRSIIKTHDVFDRLEEFRVPVIAAINGPCMGGGCELALCCDMRIAGSKALFALPEVSLGIIPGCGGTQRLTQLVGPALAKELIYLAAPIHAAKAQEIGLVNKVVDDDKVMEEAKAIANKLMERPALALRFAKEAVNCGVKTDLTTGKNMELARFTMLFSSEDQKEGMKAFYEKRKPLFKDK</sequence>
<dbReference type="Proteomes" id="UP000006346">
    <property type="component" value="Chromosome"/>
</dbReference>
<dbReference type="InterPro" id="IPR029045">
    <property type="entry name" value="ClpP/crotonase-like_dom_sf"/>
</dbReference>
<dbReference type="PROSITE" id="PS00166">
    <property type="entry name" value="ENOYL_COA_HYDRATASE"/>
    <property type="match status" value="1"/>
</dbReference>
<dbReference type="Pfam" id="PF00378">
    <property type="entry name" value="ECH_1"/>
    <property type="match status" value="1"/>
</dbReference>
<dbReference type="CDD" id="cd06558">
    <property type="entry name" value="crotonase-like"/>
    <property type="match status" value="1"/>
</dbReference>
<dbReference type="EC" id="4.2.1.150" evidence="6"/>
<dbReference type="eggNOG" id="COG1024">
    <property type="taxonomic scope" value="Bacteria"/>
</dbReference>
<dbReference type="KEGG" id="dor:Desor_3064"/>